<proteinExistence type="predicted"/>
<dbReference type="PANTHER" id="PTHR13947:SF37">
    <property type="entry name" value="LD18367P"/>
    <property type="match status" value="1"/>
</dbReference>
<dbReference type="Gene3D" id="3.40.630.30">
    <property type="match status" value="1"/>
</dbReference>
<organism evidence="4 5">
    <name type="scientific">Plectosphaerella cucumerina</name>
    <dbReference type="NCBI Taxonomy" id="40658"/>
    <lineage>
        <taxon>Eukaryota</taxon>
        <taxon>Fungi</taxon>
        <taxon>Dikarya</taxon>
        <taxon>Ascomycota</taxon>
        <taxon>Pezizomycotina</taxon>
        <taxon>Sordariomycetes</taxon>
        <taxon>Hypocreomycetidae</taxon>
        <taxon>Glomerellales</taxon>
        <taxon>Plectosphaerellaceae</taxon>
        <taxon>Plectosphaerella</taxon>
    </lineage>
</organism>
<keyword evidence="1" id="KW-0808">Transferase</keyword>
<dbReference type="Pfam" id="PF00583">
    <property type="entry name" value="Acetyltransf_1"/>
    <property type="match status" value="1"/>
</dbReference>
<sequence length="349" mass="38129">MPSAIEPELERPGSQDPVPPIRDASRKLVRELGFMRRTLAGTNLSAAAVHALLEIGDHGVRDMAELHARLKLEGARGDFDAAVGELLRQGEIIVEPLVPGSRQASYRVTPRGEETLRSVNALAVARVQEALDAAAPGTSHVIAHGLRAYAEALAATSPVPSPVIAPPPRAGLRIEPGYRPGFLARTLQMHLDFYNPILGWGRVFETSLAKGFGDLIDRLEQNPDNQIWAAVREPVVPGETERIVGTILLDAEDLGEQGTAHIRGFIMDEDARGLGVGKKLLAAVMDFVELRGFDKVVLFTMGSLAAAVYLYRSVGFVLECEEEKVLWGKQVLEQRFVWRRARDQETLLG</sequence>
<dbReference type="EMBL" id="JAGPXD010000002">
    <property type="protein sequence ID" value="KAH7369028.1"/>
    <property type="molecule type" value="Genomic_DNA"/>
</dbReference>
<evidence type="ECO:0000256" key="2">
    <source>
        <dbReference type="SAM" id="MobiDB-lite"/>
    </source>
</evidence>
<dbReference type="SUPFAM" id="SSF46785">
    <property type="entry name" value="Winged helix' DNA-binding domain"/>
    <property type="match status" value="1"/>
</dbReference>
<accession>A0A8K0X6M4</accession>
<dbReference type="OrthoDB" id="41532at2759"/>
<dbReference type="InterPro" id="IPR036390">
    <property type="entry name" value="WH_DNA-bd_sf"/>
</dbReference>
<dbReference type="GO" id="GO:0008080">
    <property type="term" value="F:N-acetyltransferase activity"/>
    <property type="evidence" value="ECO:0007669"/>
    <property type="project" value="InterPro"/>
</dbReference>
<dbReference type="PROSITE" id="PS51186">
    <property type="entry name" value="GNAT"/>
    <property type="match status" value="1"/>
</dbReference>
<dbReference type="Proteomes" id="UP000813385">
    <property type="component" value="Unassembled WGS sequence"/>
</dbReference>
<name>A0A8K0X6M4_9PEZI</name>
<dbReference type="PANTHER" id="PTHR13947">
    <property type="entry name" value="GNAT FAMILY N-ACETYLTRANSFERASE"/>
    <property type="match status" value="1"/>
</dbReference>
<reference evidence="4" key="1">
    <citation type="journal article" date="2021" name="Nat. Commun.">
        <title>Genetic determinants of endophytism in the Arabidopsis root mycobiome.</title>
        <authorList>
            <person name="Mesny F."/>
            <person name="Miyauchi S."/>
            <person name="Thiergart T."/>
            <person name="Pickel B."/>
            <person name="Atanasova L."/>
            <person name="Karlsson M."/>
            <person name="Huettel B."/>
            <person name="Barry K.W."/>
            <person name="Haridas S."/>
            <person name="Chen C."/>
            <person name="Bauer D."/>
            <person name="Andreopoulos W."/>
            <person name="Pangilinan J."/>
            <person name="LaButti K."/>
            <person name="Riley R."/>
            <person name="Lipzen A."/>
            <person name="Clum A."/>
            <person name="Drula E."/>
            <person name="Henrissat B."/>
            <person name="Kohler A."/>
            <person name="Grigoriev I.V."/>
            <person name="Martin F.M."/>
            <person name="Hacquard S."/>
        </authorList>
    </citation>
    <scope>NUCLEOTIDE SEQUENCE</scope>
    <source>
        <strain evidence="4">MPI-CAGE-AT-0016</strain>
    </source>
</reference>
<evidence type="ECO:0000256" key="1">
    <source>
        <dbReference type="ARBA" id="ARBA00022679"/>
    </source>
</evidence>
<evidence type="ECO:0000313" key="4">
    <source>
        <dbReference type="EMBL" id="KAH7369028.1"/>
    </source>
</evidence>
<dbReference type="SUPFAM" id="SSF55729">
    <property type="entry name" value="Acyl-CoA N-acyltransferases (Nat)"/>
    <property type="match status" value="1"/>
</dbReference>
<feature type="region of interest" description="Disordered" evidence="2">
    <location>
        <begin position="1"/>
        <end position="22"/>
    </location>
</feature>
<feature type="domain" description="N-acetyltransferase" evidence="3">
    <location>
        <begin position="176"/>
        <end position="343"/>
    </location>
</feature>
<evidence type="ECO:0000313" key="5">
    <source>
        <dbReference type="Proteomes" id="UP000813385"/>
    </source>
</evidence>
<dbReference type="InterPro" id="IPR000182">
    <property type="entry name" value="GNAT_dom"/>
</dbReference>
<dbReference type="InterPro" id="IPR036388">
    <property type="entry name" value="WH-like_DNA-bd_sf"/>
</dbReference>
<dbReference type="AlphaFoldDB" id="A0A8K0X6M4"/>
<evidence type="ECO:0000259" key="3">
    <source>
        <dbReference type="PROSITE" id="PS51186"/>
    </source>
</evidence>
<dbReference type="InterPro" id="IPR050769">
    <property type="entry name" value="NAT_camello-type"/>
</dbReference>
<protein>
    <submittedName>
        <fullName evidence="4">Transcriptional regulator, MarR family</fullName>
    </submittedName>
</protein>
<comment type="caution">
    <text evidence="4">The sequence shown here is derived from an EMBL/GenBank/DDBJ whole genome shotgun (WGS) entry which is preliminary data.</text>
</comment>
<keyword evidence="5" id="KW-1185">Reference proteome</keyword>
<dbReference type="Gene3D" id="1.10.10.10">
    <property type="entry name" value="Winged helix-like DNA-binding domain superfamily/Winged helix DNA-binding domain"/>
    <property type="match status" value="1"/>
</dbReference>
<gene>
    <name evidence="4" type="ORF">B0T11DRAFT_278049</name>
</gene>
<dbReference type="InterPro" id="IPR016181">
    <property type="entry name" value="Acyl_CoA_acyltransferase"/>
</dbReference>
<dbReference type="CDD" id="cd04301">
    <property type="entry name" value="NAT_SF"/>
    <property type="match status" value="1"/>
</dbReference>